<dbReference type="KEGG" id="tpla:ElP_09240"/>
<evidence type="ECO:0008006" key="4">
    <source>
        <dbReference type="Google" id="ProtNLM"/>
    </source>
</evidence>
<dbReference type="RefSeq" id="WP_145267499.1">
    <property type="nucleotide sequence ID" value="NZ_CP036426.1"/>
</dbReference>
<name>A0A518GWZ8_9BACT</name>
<dbReference type="OrthoDB" id="9790058at2"/>
<evidence type="ECO:0000313" key="3">
    <source>
        <dbReference type="Proteomes" id="UP000317835"/>
    </source>
</evidence>
<dbReference type="SUPFAM" id="SSF49899">
    <property type="entry name" value="Concanavalin A-like lectins/glucanases"/>
    <property type="match status" value="1"/>
</dbReference>
<keyword evidence="1" id="KW-0732">Signal</keyword>
<dbReference type="Proteomes" id="UP000317835">
    <property type="component" value="Chromosome"/>
</dbReference>
<evidence type="ECO:0000313" key="2">
    <source>
        <dbReference type="EMBL" id="QDV33082.1"/>
    </source>
</evidence>
<keyword evidence="3" id="KW-1185">Reference proteome</keyword>
<protein>
    <recommendedName>
        <fullName evidence="4">Neutral/alkaline non-lysosomal ceramidase</fullName>
    </recommendedName>
</protein>
<proteinExistence type="predicted"/>
<dbReference type="AlphaFoldDB" id="A0A518GWZ8"/>
<dbReference type="EMBL" id="CP036426">
    <property type="protein sequence ID" value="QDV33082.1"/>
    <property type="molecule type" value="Genomic_DNA"/>
</dbReference>
<dbReference type="InterPro" id="IPR013320">
    <property type="entry name" value="ConA-like_dom_sf"/>
</dbReference>
<feature type="chain" id="PRO_5021824630" description="Neutral/alkaline non-lysosomal ceramidase" evidence="1">
    <location>
        <begin position="27"/>
        <end position="720"/>
    </location>
</feature>
<organism evidence="2 3">
    <name type="scientific">Tautonia plasticadhaerens</name>
    <dbReference type="NCBI Taxonomy" id="2527974"/>
    <lineage>
        <taxon>Bacteria</taxon>
        <taxon>Pseudomonadati</taxon>
        <taxon>Planctomycetota</taxon>
        <taxon>Planctomycetia</taxon>
        <taxon>Isosphaerales</taxon>
        <taxon>Isosphaeraceae</taxon>
        <taxon>Tautonia</taxon>
    </lineage>
</organism>
<dbReference type="Gene3D" id="2.60.120.200">
    <property type="match status" value="1"/>
</dbReference>
<reference evidence="2 3" key="1">
    <citation type="submission" date="2019-02" db="EMBL/GenBank/DDBJ databases">
        <title>Deep-cultivation of Planctomycetes and their phenomic and genomic characterization uncovers novel biology.</title>
        <authorList>
            <person name="Wiegand S."/>
            <person name="Jogler M."/>
            <person name="Boedeker C."/>
            <person name="Pinto D."/>
            <person name="Vollmers J."/>
            <person name="Rivas-Marin E."/>
            <person name="Kohn T."/>
            <person name="Peeters S.H."/>
            <person name="Heuer A."/>
            <person name="Rast P."/>
            <person name="Oberbeckmann S."/>
            <person name="Bunk B."/>
            <person name="Jeske O."/>
            <person name="Meyerdierks A."/>
            <person name="Storesund J.E."/>
            <person name="Kallscheuer N."/>
            <person name="Luecker S."/>
            <person name="Lage O.M."/>
            <person name="Pohl T."/>
            <person name="Merkel B.J."/>
            <person name="Hornburger P."/>
            <person name="Mueller R.-W."/>
            <person name="Bruemmer F."/>
            <person name="Labrenz M."/>
            <person name="Spormann A.M."/>
            <person name="Op den Camp H."/>
            <person name="Overmann J."/>
            <person name="Amann R."/>
            <person name="Jetten M.S.M."/>
            <person name="Mascher T."/>
            <person name="Medema M.H."/>
            <person name="Devos D.P."/>
            <person name="Kaster A.-K."/>
            <person name="Ovreas L."/>
            <person name="Rohde M."/>
            <person name="Galperin M.Y."/>
            <person name="Jogler C."/>
        </authorList>
    </citation>
    <scope>NUCLEOTIDE SEQUENCE [LARGE SCALE GENOMIC DNA]</scope>
    <source>
        <strain evidence="2 3">ElP</strain>
    </source>
</reference>
<sequence precursor="true">MSTPSRLLSLVLAGPLALAIPAQARAGEFRAGAAAVDVSPPDLPAVVNGGFLRRDADSVLDPLFARAFVLDDGQTRLALCVVDTCMMPRDLIDRAKQLASGRAGIPTDRMLVSATHTHSAPAAMGCLGCPVDPGYAESLPDKIASAIVAAAGRLEPAEVGWTVVDDPDHTHCRRWIYRSDRMLTDPFGGRTVRANMHPGHENPDAIAPSGPADTGLSVIALRSIDGRPLGVLANYSMHYYGTDAVSADYFGRFSRALADRIGGGEDVVVSMSQGTSGDLMWMDYGAPAPDRDVDSYAEAVARVASEAFESIEYRDDPSLAMAEARLILGRRLPDDRRREWARATRDRIEGEAPRSIPEVYALEQFHLLDAPERELILQAVRIGDLGITAMPNEVYGLTGLKLKASSPLPTTVNFELANGAEGYIPPPEQHALGGYTTWPARTAGLEVQAEPRIVEAVLGLLEQVSGKPRRPIRPQSGSFAEAVVATRPRTHFRLDEMQGGEAADLLGGPPARYEPGIALALPGPEGPAFSGDGDGPNRAIHCAGGRLVAGPIGPGDSYSVAFGFWNGLPHDARAVTGYLASVGPEGDPEALGDHLGIGGTHPDVPPGRLFVFNGDEAGAIRAGRTELPVRRWCHVVLVREGTRVLVYLDGETEPEIDAELPVTRPPVGNSLNFGGRTDGFAGLEGKLDEVVVYDRAISPEEVAALARASRGPWPLDDAGE</sequence>
<accession>A0A518GWZ8</accession>
<evidence type="ECO:0000256" key="1">
    <source>
        <dbReference type="SAM" id="SignalP"/>
    </source>
</evidence>
<gene>
    <name evidence="2" type="ORF">ElP_09240</name>
</gene>
<dbReference type="Pfam" id="PF13385">
    <property type="entry name" value="Laminin_G_3"/>
    <property type="match status" value="1"/>
</dbReference>
<feature type="signal peptide" evidence="1">
    <location>
        <begin position="1"/>
        <end position="26"/>
    </location>
</feature>